<dbReference type="GO" id="GO:0005737">
    <property type="term" value="C:cytoplasm"/>
    <property type="evidence" value="ECO:0007669"/>
    <property type="project" value="UniProtKB-SubCell"/>
</dbReference>
<comment type="function">
    <text evidence="4">Specifically recognizes and binds N6-methyladenosine (m6A)-containing RNAs, and regulates mRNA stability. M6A is a modification present at internal sites of mRNAs and some non-coding RNAs and plays a role in mRNA stability and processing.</text>
</comment>
<protein>
    <recommendedName>
        <fullName evidence="4">YTH domain-containing family protein</fullName>
    </recommendedName>
</protein>
<evidence type="ECO:0000256" key="1">
    <source>
        <dbReference type="ARBA" id="ARBA00004496"/>
    </source>
</evidence>
<keyword evidence="3 4" id="KW-0694">RNA-binding</keyword>
<dbReference type="GO" id="GO:1990247">
    <property type="term" value="F:N6-methyladenosine-containing RNA reader activity"/>
    <property type="evidence" value="ECO:0007669"/>
    <property type="project" value="UniProtKB-UniRule"/>
</dbReference>
<dbReference type="InterPro" id="IPR045168">
    <property type="entry name" value="YTH_prot"/>
</dbReference>
<feature type="domain" description="YTH" evidence="6">
    <location>
        <begin position="242"/>
        <end position="379"/>
    </location>
</feature>
<dbReference type="GO" id="GO:0003729">
    <property type="term" value="F:mRNA binding"/>
    <property type="evidence" value="ECO:0007669"/>
    <property type="project" value="UniProtKB-UniRule"/>
</dbReference>
<comment type="similarity">
    <text evidence="4">Belongs to the YTHDF family.</text>
</comment>
<reference evidence="7" key="1">
    <citation type="submission" date="2021-05" db="UniProtKB">
        <authorList>
            <consortium name="EnsemblPlants"/>
        </authorList>
    </citation>
    <scope>IDENTIFICATION</scope>
    <source>
        <strain evidence="7">subsp. malaccensis</strain>
    </source>
</reference>
<dbReference type="PANTHER" id="PTHR12357">
    <property type="entry name" value="YTH YT521-B HOMOLOGY DOMAIN-CONTAINING"/>
    <property type="match status" value="1"/>
</dbReference>
<dbReference type="Gene3D" id="3.10.590.10">
    <property type="entry name" value="ph1033 like domains"/>
    <property type="match status" value="1"/>
</dbReference>
<sequence>MAAVALAADLMTEASDLLQKLSLDSPPKTDNAVEVAKEPPALQNGSSDCETPNMPIQSERSLTPLLPDFVDPSMCYVPGGYASPAYFYGGYDRAVNKWGDYSRYTNNDGVEILPGKNAPVSRMYPINRFYGGNGLGNVFGYGFNGYDHRMNGRWGPPLDSKYNPRGRGNGFFGYGNEIQDGFSELNRGPRAGRSKNQKAAGTAPVFDLKGQNLSSIGNENSSVTLDREQYNGDDFPDKHSDARFFVIKSYSEDDIHKSIKYNVWTSTPNGNKKLDGGYQEAQEKDGGCPVFLFYSVNASGQFVGVAEMVGPVDFNKTVDYWQQDKWIGCFPVKWHIIKDVPNSLLKHITLENNDNKPVTNSRDTQEVRLEQGLQMLKIFKEHVSKTSVLDDFDFYENRQNFMQEKRVKQQLQKQVWTGKASHAPKEDEQDRTNGKPGSQPVSVLNKESAQGSLGEINTPVELGVAAAAGAPLKVLKPAVEKHVVANGVANGVA</sequence>
<dbReference type="OrthoDB" id="306690at2759"/>
<dbReference type="FunFam" id="3.10.590.10:FF:000001">
    <property type="entry name" value="YTH domain family 1, isoform CRA_a"/>
    <property type="match status" value="1"/>
</dbReference>
<proteinExistence type="inferred from homology"/>
<name>A0A804K127_MUSAM</name>
<comment type="subcellular location">
    <subcellularLocation>
        <location evidence="1">Cytoplasm</location>
    </subcellularLocation>
</comment>
<evidence type="ECO:0000256" key="5">
    <source>
        <dbReference type="SAM" id="MobiDB-lite"/>
    </source>
</evidence>
<dbReference type="PROSITE" id="PS50882">
    <property type="entry name" value="YTH"/>
    <property type="match status" value="1"/>
</dbReference>
<dbReference type="Pfam" id="PF04146">
    <property type="entry name" value="YTH"/>
    <property type="match status" value="1"/>
</dbReference>
<evidence type="ECO:0000313" key="8">
    <source>
        <dbReference type="Proteomes" id="UP000012960"/>
    </source>
</evidence>
<keyword evidence="2" id="KW-0963">Cytoplasm</keyword>
<dbReference type="InterPro" id="IPR007275">
    <property type="entry name" value="YTH_domain"/>
</dbReference>
<feature type="region of interest" description="Disordered" evidence="5">
    <location>
        <begin position="37"/>
        <end position="58"/>
    </location>
</feature>
<dbReference type="Gramene" id="Ma07_t28850.1">
    <property type="protein sequence ID" value="Ma07_p28850.1"/>
    <property type="gene ID" value="Ma07_g28850"/>
</dbReference>
<feature type="region of interest" description="Disordered" evidence="5">
    <location>
        <begin position="416"/>
        <end position="441"/>
    </location>
</feature>
<dbReference type="Proteomes" id="UP000012960">
    <property type="component" value="Unplaced"/>
</dbReference>
<dbReference type="CDD" id="cd21134">
    <property type="entry name" value="YTH"/>
    <property type="match status" value="1"/>
</dbReference>
<organism evidence="7 8">
    <name type="scientific">Musa acuminata subsp. malaccensis</name>
    <name type="common">Wild banana</name>
    <name type="synonym">Musa malaccensis</name>
    <dbReference type="NCBI Taxonomy" id="214687"/>
    <lineage>
        <taxon>Eukaryota</taxon>
        <taxon>Viridiplantae</taxon>
        <taxon>Streptophyta</taxon>
        <taxon>Embryophyta</taxon>
        <taxon>Tracheophyta</taxon>
        <taxon>Spermatophyta</taxon>
        <taxon>Magnoliopsida</taxon>
        <taxon>Liliopsida</taxon>
        <taxon>Zingiberales</taxon>
        <taxon>Musaceae</taxon>
        <taxon>Musa</taxon>
    </lineage>
</organism>
<evidence type="ECO:0000259" key="6">
    <source>
        <dbReference type="PROSITE" id="PS50882"/>
    </source>
</evidence>
<feature type="compositionally biased region" description="Polar residues" evidence="5">
    <location>
        <begin position="43"/>
        <end position="58"/>
    </location>
</feature>
<evidence type="ECO:0000256" key="3">
    <source>
        <dbReference type="ARBA" id="ARBA00022884"/>
    </source>
</evidence>
<dbReference type="AlphaFoldDB" id="A0A804K127"/>
<evidence type="ECO:0000313" key="7">
    <source>
        <dbReference type="EnsemblPlants" id="Ma07_p28850.1"/>
    </source>
</evidence>
<dbReference type="EnsemblPlants" id="Ma07_t28850.1">
    <property type="protein sequence ID" value="Ma07_p28850.1"/>
    <property type="gene ID" value="Ma07_g28850"/>
</dbReference>
<dbReference type="PANTHER" id="PTHR12357:SF99">
    <property type="entry name" value="YTH DOMAIN-CONTAINING PROTEIN ECT2-RELATED"/>
    <property type="match status" value="1"/>
</dbReference>
<evidence type="ECO:0000256" key="2">
    <source>
        <dbReference type="ARBA" id="ARBA00022490"/>
    </source>
</evidence>
<keyword evidence="8" id="KW-1185">Reference proteome</keyword>
<accession>A0A804K127</accession>
<feature type="compositionally biased region" description="Basic and acidic residues" evidence="5">
    <location>
        <begin position="423"/>
        <end position="433"/>
    </location>
</feature>
<evidence type="ECO:0000256" key="4">
    <source>
        <dbReference type="RuleBase" id="RU369095"/>
    </source>
</evidence>